<dbReference type="InterPro" id="IPR000847">
    <property type="entry name" value="LysR_HTH_N"/>
</dbReference>
<feature type="domain" description="HTH lysR-type" evidence="5">
    <location>
        <begin position="3"/>
        <end position="60"/>
    </location>
</feature>
<accession>A0A261SAY9</accession>
<dbReference type="InterPro" id="IPR005119">
    <property type="entry name" value="LysR_subst-bd"/>
</dbReference>
<keyword evidence="2" id="KW-0805">Transcription regulation</keyword>
<dbReference type="Pfam" id="PF03466">
    <property type="entry name" value="LysR_substrate"/>
    <property type="match status" value="1"/>
</dbReference>
<keyword evidence="7" id="KW-1185">Reference proteome</keyword>
<dbReference type="RefSeq" id="WP_094853158.1">
    <property type="nucleotide sequence ID" value="NZ_NEVM01000002.1"/>
</dbReference>
<dbReference type="FunFam" id="1.10.10.10:FF:000001">
    <property type="entry name" value="LysR family transcriptional regulator"/>
    <property type="match status" value="1"/>
</dbReference>
<protein>
    <recommendedName>
        <fullName evidence="5">HTH lysR-type domain-containing protein</fullName>
    </recommendedName>
</protein>
<dbReference type="GO" id="GO:0005829">
    <property type="term" value="C:cytosol"/>
    <property type="evidence" value="ECO:0007669"/>
    <property type="project" value="TreeGrafter"/>
</dbReference>
<dbReference type="Proteomes" id="UP000216020">
    <property type="component" value="Unassembled WGS sequence"/>
</dbReference>
<dbReference type="EMBL" id="NEVM01000002">
    <property type="protein sequence ID" value="OZI34157.1"/>
    <property type="molecule type" value="Genomic_DNA"/>
</dbReference>
<evidence type="ECO:0000313" key="7">
    <source>
        <dbReference type="Proteomes" id="UP000216020"/>
    </source>
</evidence>
<sequence length="311" mass="34062">MLPDLDSIALFVKAAELRSLTRAAAASSMGLAAASRRISLLEHRLKCSLFDRSHKGVELTPAGVTLLHHAKQLLIQINQMQADLDEHGSGRRSALRVQANTSAMAQYLPADLATFNAEHPDVNLTVKERWSDQIVQALLLGDADVGIINPCGSLEGLECQPYRRDHLCAVMPRDHPLSRHDGVWFEQVLDYPLVGLEDGASLMALLAAQAGLAQKALKLRVQMQGFEAVCRMIEAGMGIGVLPKQAAEAYLPGMHLEIRVLNDKWASRQMLVCTARGREKSDPLIRLVRALSHAFRDGESAGFSYGRMRGT</sequence>
<dbReference type="Gene3D" id="1.10.10.10">
    <property type="entry name" value="Winged helix-like DNA-binding domain superfamily/Winged helix DNA-binding domain"/>
    <property type="match status" value="1"/>
</dbReference>
<gene>
    <name evidence="6" type="ORF">CAL29_11445</name>
</gene>
<dbReference type="GO" id="GO:0003700">
    <property type="term" value="F:DNA-binding transcription factor activity"/>
    <property type="evidence" value="ECO:0007669"/>
    <property type="project" value="InterPro"/>
</dbReference>
<evidence type="ECO:0000313" key="6">
    <source>
        <dbReference type="EMBL" id="OZI34157.1"/>
    </source>
</evidence>
<dbReference type="OrthoDB" id="9785974at2"/>
<dbReference type="GO" id="GO:0003677">
    <property type="term" value="F:DNA binding"/>
    <property type="evidence" value="ECO:0007669"/>
    <property type="project" value="UniProtKB-KW"/>
</dbReference>
<keyword evidence="4" id="KW-0804">Transcription</keyword>
<proteinExistence type="inferred from homology"/>
<dbReference type="InterPro" id="IPR050950">
    <property type="entry name" value="HTH-type_LysR_regulators"/>
</dbReference>
<evidence type="ECO:0000256" key="3">
    <source>
        <dbReference type="ARBA" id="ARBA00023125"/>
    </source>
</evidence>
<dbReference type="InterPro" id="IPR036390">
    <property type="entry name" value="WH_DNA-bd_sf"/>
</dbReference>
<keyword evidence="3" id="KW-0238">DNA-binding</keyword>
<evidence type="ECO:0000259" key="5">
    <source>
        <dbReference type="PROSITE" id="PS50931"/>
    </source>
</evidence>
<dbReference type="Gene3D" id="3.40.190.290">
    <property type="match status" value="1"/>
</dbReference>
<dbReference type="InterPro" id="IPR036388">
    <property type="entry name" value="WH-like_DNA-bd_sf"/>
</dbReference>
<reference evidence="7" key="1">
    <citation type="submission" date="2017-05" db="EMBL/GenBank/DDBJ databases">
        <title>Complete and WGS of Bordetella genogroups.</title>
        <authorList>
            <person name="Spilker T."/>
            <person name="Lipuma J."/>
        </authorList>
    </citation>
    <scope>NUCLEOTIDE SEQUENCE [LARGE SCALE GENOMIC DNA]</scope>
    <source>
        <strain evidence="7">AU16122</strain>
    </source>
</reference>
<evidence type="ECO:0000256" key="1">
    <source>
        <dbReference type="ARBA" id="ARBA00009437"/>
    </source>
</evidence>
<dbReference type="PANTHER" id="PTHR30419:SF2">
    <property type="entry name" value="LYSR FAMILY TRANSCRIPTIONAL REGULATOR"/>
    <property type="match status" value="1"/>
</dbReference>
<dbReference type="PANTHER" id="PTHR30419">
    <property type="entry name" value="HTH-TYPE TRANSCRIPTIONAL REGULATOR YBHD"/>
    <property type="match status" value="1"/>
</dbReference>
<dbReference type="AlphaFoldDB" id="A0A261SAY9"/>
<evidence type="ECO:0000256" key="4">
    <source>
        <dbReference type="ARBA" id="ARBA00023163"/>
    </source>
</evidence>
<dbReference type="SUPFAM" id="SSF46785">
    <property type="entry name" value="Winged helix' DNA-binding domain"/>
    <property type="match status" value="1"/>
</dbReference>
<dbReference type="Pfam" id="PF00126">
    <property type="entry name" value="HTH_1"/>
    <property type="match status" value="1"/>
</dbReference>
<name>A0A261SAY9_9BORD</name>
<comment type="similarity">
    <text evidence="1">Belongs to the LysR transcriptional regulatory family.</text>
</comment>
<organism evidence="6 7">
    <name type="scientific">Bordetella genomosp. 10</name>
    <dbReference type="NCBI Taxonomy" id="1416804"/>
    <lineage>
        <taxon>Bacteria</taxon>
        <taxon>Pseudomonadati</taxon>
        <taxon>Pseudomonadota</taxon>
        <taxon>Betaproteobacteria</taxon>
        <taxon>Burkholderiales</taxon>
        <taxon>Alcaligenaceae</taxon>
        <taxon>Bordetella</taxon>
    </lineage>
</organism>
<comment type="caution">
    <text evidence="6">The sequence shown here is derived from an EMBL/GenBank/DDBJ whole genome shotgun (WGS) entry which is preliminary data.</text>
</comment>
<dbReference type="PROSITE" id="PS50931">
    <property type="entry name" value="HTH_LYSR"/>
    <property type="match status" value="1"/>
</dbReference>
<evidence type="ECO:0000256" key="2">
    <source>
        <dbReference type="ARBA" id="ARBA00023015"/>
    </source>
</evidence>
<dbReference type="SUPFAM" id="SSF53850">
    <property type="entry name" value="Periplasmic binding protein-like II"/>
    <property type="match status" value="1"/>
</dbReference>